<evidence type="ECO:0000313" key="2">
    <source>
        <dbReference type="Proteomes" id="UP001057402"/>
    </source>
</evidence>
<dbReference type="Proteomes" id="UP001057402">
    <property type="component" value="Chromosome 3"/>
</dbReference>
<comment type="caution">
    <text evidence="1">The sequence shown here is derived from an EMBL/GenBank/DDBJ whole genome shotgun (WGS) entry which is preliminary data.</text>
</comment>
<evidence type="ECO:0000313" key="1">
    <source>
        <dbReference type="EMBL" id="KAI4382271.1"/>
    </source>
</evidence>
<gene>
    <name evidence="1" type="ORF">MLD38_008255</name>
</gene>
<dbReference type="EMBL" id="CM042882">
    <property type="protein sequence ID" value="KAI4382271.1"/>
    <property type="molecule type" value="Genomic_DNA"/>
</dbReference>
<reference evidence="2" key="1">
    <citation type="journal article" date="2023" name="Front. Plant Sci.">
        <title>Chromosomal-level genome assembly of Melastoma candidum provides insights into trichome evolution.</title>
        <authorList>
            <person name="Zhong Y."/>
            <person name="Wu W."/>
            <person name="Sun C."/>
            <person name="Zou P."/>
            <person name="Liu Y."/>
            <person name="Dai S."/>
            <person name="Zhou R."/>
        </authorList>
    </citation>
    <scope>NUCLEOTIDE SEQUENCE [LARGE SCALE GENOMIC DNA]</scope>
</reference>
<protein>
    <submittedName>
        <fullName evidence="1">Uncharacterized protein</fullName>
    </submittedName>
</protein>
<proteinExistence type="predicted"/>
<accession>A0ACB9RVL3</accession>
<organism evidence="1 2">
    <name type="scientific">Melastoma candidum</name>
    <dbReference type="NCBI Taxonomy" id="119954"/>
    <lineage>
        <taxon>Eukaryota</taxon>
        <taxon>Viridiplantae</taxon>
        <taxon>Streptophyta</taxon>
        <taxon>Embryophyta</taxon>
        <taxon>Tracheophyta</taxon>
        <taxon>Spermatophyta</taxon>
        <taxon>Magnoliopsida</taxon>
        <taxon>eudicotyledons</taxon>
        <taxon>Gunneridae</taxon>
        <taxon>Pentapetalae</taxon>
        <taxon>rosids</taxon>
        <taxon>malvids</taxon>
        <taxon>Myrtales</taxon>
        <taxon>Melastomataceae</taxon>
        <taxon>Melastomatoideae</taxon>
        <taxon>Melastomateae</taxon>
        <taxon>Melastoma</taxon>
    </lineage>
</organism>
<sequence length="126" mass="13779">MVPHQVWMGELCDDTLLSPQVVTVFIVAGILTASRSMECMYGLTEPDAARRKHTICEDYELLFRSGTTFECCCLPSAADRLGVQSKVRAMPGGVLWAYNMNHACQAAEIGESLLSQQTACVTCATR</sequence>
<name>A0ACB9RVL3_9MYRT</name>
<keyword evidence="2" id="KW-1185">Reference proteome</keyword>